<dbReference type="InterPro" id="IPR001353">
    <property type="entry name" value="Proteasome_sua/b"/>
</dbReference>
<evidence type="ECO:0008006" key="8">
    <source>
        <dbReference type="Google" id="ProtNLM"/>
    </source>
</evidence>
<gene>
    <name evidence="6" type="ORF">SteCoe_15947</name>
    <name evidence="5" type="ORF">SteCoe_19400</name>
</gene>
<dbReference type="PROSITE" id="PS51476">
    <property type="entry name" value="PROTEASOME_BETA_2"/>
    <property type="match status" value="1"/>
</dbReference>
<dbReference type="PANTHER" id="PTHR32194:SF10">
    <property type="entry name" value="PROTEASOME SUBUNIT BETA TYPE-3"/>
    <property type="match status" value="1"/>
</dbReference>
<dbReference type="GO" id="GO:0019774">
    <property type="term" value="C:proteasome core complex, beta-subunit complex"/>
    <property type="evidence" value="ECO:0007669"/>
    <property type="project" value="InterPro"/>
</dbReference>
<dbReference type="CDD" id="cd03759">
    <property type="entry name" value="proteasome_beta_type_3"/>
    <property type="match status" value="1"/>
</dbReference>
<name>A0A1R2BU92_9CILI</name>
<dbReference type="EMBL" id="MPUH01000427">
    <property type="protein sequence ID" value="OMJ80358.1"/>
    <property type="molecule type" value="Genomic_DNA"/>
</dbReference>
<keyword evidence="7" id="KW-1185">Reference proteome</keyword>
<accession>A0A1R2BU92</accession>
<evidence type="ECO:0000313" key="7">
    <source>
        <dbReference type="Proteomes" id="UP000187209"/>
    </source>
</evidence>
<evidence type="ECO:0000256" key="3">
    <source>
        <dbReference type="ARBA" id="ARBA00022942"/>
    </source>
</evidence>
<comment type="subcellular location">
    <subcellularLocation>
        <location evidence="1">Nucleus</location>
    </subcellularLocation>
</comment>
<comment type="caution">
    <text evidence="5">The sequence shown here is derived from an EMBL/GenBank/DDBJ whole genome shotgun (WGS) entry which is preliminary data.</text>
</comment>
<dbReference type="AlphaFoldDB" id="A0A1R2BU92"/>
<evidence type="ECO:0000313" key="6">
    <source>
        <dbReference type="EMBL" id="OMJ83169.1"/>
    </source>
</evidence>
<dbReference type="GO" id="GO:0005634">
    <property type="term" value="C:nucleus"/>
    <property type="evidence" value="ECO:0007669"/>
    <property type="project" value="UniProtKB-SubCell"/>
</dbReference>
<proteinExistence type="predicted"/>
<sequence>MANIFSYHGGSMIGMKGKDCVAIAMDRRLGAQYKTVSTNYQRVFQMTDKTIAGFIGLGGDIQTLAAELRAKLNLYSLKENRQISPETLSWMLAALQYKRRFSPYFIEPLVAGLDDKNQPYLSTADSIGCMCDKDGFFCIGTGSENMLGICESFYKDDLESEDLFEVISQCLLSGLDRDAFSGWGAVIYMITPAGITAKTLKARMD</sequence>
<keyword evidence="3" id="KW-0647">Proteasome</keyword>
<dbReference type="SUPFAM" id="SSF56235">
    <property type="entry name" value="N-terminal nucleophile aminohydrolases (Ntn hydrolases)"/>
    <property type="match status" value="1"/>
</dbReference>
<keyword evidence="4" id="KW-0539">Nucleus</keyword>
<dbReference type="Proteomes" id="UP000187209">
    <property type="component" value="Unassembled WGS sequence"/>
</dbReference>
<reference evidence="5 7" key="1">
    <citation type="submission" date="2016-11" db="EMBL/GenBank/DDBJ databases">
        <title>The macronuclear genome of Stentor coeruleus: a giant cell with tiny introns.</title>
        <authorList>
            <person name="Slabodnick M."/>
            <person name="Ruby J.G."/>
            <person name="Reiff S.B."/>
            <person name="Swart E.C."/>
            <person name="Gosai S."/>
            <person name="Prabakaran S."/>
            <person name="Witkowska E."/>
            <person name="Larue G.E."/>
            <person name="Fisher S."/>
            <person name="Freeman R.M."/>
            <person name="Gunawardena J."/>
            <person name="Chu W."/>
            <person name="Stover N.A."/>
            <person name="Gregory B.D."/>
            <person name="Nowacki M."/>
            <person name="Derisi J."/>
            <person name="Roy S.W."/>
            <person name="Marshall W.F."/>
            <person name="Sood P."/>
        </authorList>
    </citation>
    <scope>NUCLEOTIDE SEQUENCE [LARGE SCALE GENOMIC DNA]</scope>
    <source>
        <strain evidence="5">WM001</strain>
    </source>
</reference>
<dbReference type="InterPro" id="IPR029055">
    <property type="entry name" value="Ntn_hydrolases_N"/>
</dbReference>
<evidence type="ECO:0000313" key="5">
    <source>
        <dbReference type="EMBL" id="OMJ80358.1"/>
    </source>
</evidence>
<evidence type="ECO:0000256" key="4">
    <source>
        <dbReference type="ARBA" id="ARBA00023242"/>
    </source>
</evidence>
<dbReference type="GO" id="GO:0005737">
    <property type="term" value="C:cytoplasm"/>
    <property type="evidence" value="ECO:0007669"/>
    <property type="project" value="TreeGrafter"/>
</dbReference>
<protein>
    <recommendedName>
        <fullName evidence="8">Proteasome subunit beta</fullName>
    </recommendedName>
</protein>
<dbReference type="OrthoDB" id="204949at2759"/>
<dbReference type="EMBL" id="MPUH01000313">
    <property type="protein sequence ID" value="OMJ83169.1"/>
    <property type="molecule type" value="Genomic_DNA"/>
</dbReference>
<dbReference type="PANTHER" id="PTHR32194">
    <property type="entry name" value="METALLOPROTEASE TLDD"/>
    <property type="match status" value="1"/>
</dbReference>
<evidence type="ECO:0000256" key="1">
    <source>
        <dbReference type="ARBA" id="ARBA00004123"/>
    </source>
</evidence>
<evidence type="ECO:0000256" key="2">
    <source>
        <dbReference type="ARBA" id="ARBA00022490"/>
    </source>
</evidence>
<dbReference type="InterPro" id="IPR033811">
    <property type="entry name" value="Proteasome_beta_3"/>
</dbReference>
<keyword evidence="2" id="KW-0963">Cytoplasm</keyword>
<dbReference type="Gene3D" id="3.60.20.10">
    <property type="entry name" value="Glutamine Phosphoribosylpyrophosphate, subunit 1, domain 1"/>
    <property type="match status" value="1"/>
</dbReference>
<organism evidence="5 7">
    <name type="scientific">Stentor coeruleus</name>
    <dbReference type="NCBI Taxonomy" id="5963"/>
    <lineage>
        <taxon>Eukaryota</taxon>
        <taxon>Sar</taxon>
        <taxon>Alveolata</taxon>
        <taxon>Ciliophora</taxon>
        <taxon>Postciliodesmatophora</taxon>
        <taxon>Heterotrichea</taxon>
        <taxon>Heterotrichida</taxon>
        <taxon>Stentoridae</taxon>
        <taxon>Stentor</taxon>
    </lineage>
</organism>
<dbReference type="InterPro" id="IPR023333">
    <property type="entry name" value="Proteasome_suB-type"/>
</dbReference>
<dbReference type="GO" id="GO:0043161">
    <property type="term" value="P:proteasome-mediated ubiquitin-dependent protein catabolic process"/>
    <property type="evidence" value="ECO:0007669"/>
    <property type="project" value="InterPro"/>
</dbReference>
<dbReference type="Pfam" id="PF00227">
    <property type="entry name" value="Proteasome"/>
    <property type="match status" value="1"/>
</dbReference>